<dbReference type="GO" id="GO:0015093">
    <property type="term" value="F:ferrous iron transmembrane transporter activity"/>
    <property type="evidence" value="ECO:0007669"/>
    <property type="project" value="UniProtKB-UniRule"/>
</dbReference>
<feature type="binding site" evidence="12">
    <location>
        <position position="48"/>
    </location>
    <ligand>
        <name>Mg(2+)</name>
        <dbReference type="ChEBI" id="CHEBI:18420"/>
        <label>2</label>
    </ligand>
</feature>
<feature type="transmembrane region" description="Helical" evidence="13">
    <location>
        <begin position="473"/>
        <end position="489"/>
    </location>
</feature>
<protein>
    <recommendedName>
        <fullName evidence="10 13">Ferrous iron transport protein B</fullName>
    </recommendedName>
</protein>
<feature type="binding site" evidence="12">
    <location>
        <position position="45"/>
    </location>
    <ligand>
        <name>Mg(2+)</name>
        <dbReference type="ChEBI" id="CHEBI:18420"/>
        <label>2</label>
    </ligand>
</feature>
<dbReference type="GO" id="GO:0046872">
    <property type="term" value="F:metal ion binding"/>
    <property type="evidence" value="ECO:0007669"/>
    <property type="project" value="UniProtKB-KW"/>
</dbReference>
<feature type="domain" description="FeoB-type G" evidence="14">
    <location>
        <begin position="26"/>
        <end position="188"/>
    </location>
</feature>
<feature type="binding site" evidence="11">
    <location>
        <begin position="139"/>
        <end position="142"/>
    </location>
    <ligand>
        <name>GTP</name>
        <dbReference type="ChEBI" id="CHEBI:37565"/>
        <label>1</label>
    </ligand>
</feature>
<dbReference type="Pfam" id="PF07664">
    <property type="entry name" value="FeoB_C"/>
    <property type="match status" value="1"/>
</dbReference>
<dbReference type="EMBL" id="CP014672">
    <property type="protein sequence ID" value="ANW99267.1"/>
    <property type="molecule type" value="Genomic_DNA"/>
</dbReference>
<dbReference type="GO" id="GO:0005886">
    <property type="term" value="C:plasma membrane"/>
    <property type="evidence" value="ECO:0007669"/>
    <property type="project" value="UniProtKB-SubCell"/>
</dbReference>
<dbReference type="PANTHER" id="PTHR43185">
    <property type="entry name" value="FERROUS IRON TRANSPORT PROTEIN B"/>
    <property type="match status" value="1"/>
</dbReference>
<keyword evidence="5 13" id="KW-0812">Transmembrane</keyword>
<feature type="transmembrane region" description="Helical" evidence="13">
    <location>
        <begin position="647"/>
        <end position="667"/>
    </location>
</feature>
<accession>A0A1B1YES2</accession>
<feature type="transmembrane region" description="Helical" evidence="13">
    <location>
        <begin position="383"/>
        <end position="404"/>
    </location>
</feature>
<comment type="subcellular location">
    <subcellularLocation>
        <location evidence="2 13">Cell membrane</location>
        <topology evidence="2 13">Multi-pass membrane protein</topology>
    </subcellularLocation>
</comment>
<keyword evidence="7 13" id="KW-1133">Transmembrane helix</keyword>
<dbReference type="InterPro" id="IPR030389">
    <property type="entry name" value="G_FEOB_dom"/>
</dbReference>
<keyword evidence="8 11" id="KW-0342">GTP-binding</keyword>
<keyword evidence="9 13" id="KW-0472">Membrane</keyword>
<dbReference type="OrthoDB" id="9809127at2"/>
<dbReference type="Gene3D" id="3.40.50.300">
    <property type="entry name" value="P-loop containing nucleotide triphosphate hydrolases"/>
    <property type="match status" value="1"/>
</dbReference>
<gene>
    <name evidence="15" type="ORF">CSTERTH_09630</name>
</gene>
<dbReference type="PROSITE" id="PS51711">
    <property type="entry name" value="G_FEOB"/>
    <property type="match status" value="1"/>
</dbReference>
<feature type="transmembrane region" description="Helical" evidence="13">
    <location>
        <begin position="606"/>
        <end position="626"/>
    </location>
</feature>
<dbReference type="RefSeq" id="WP_054632710.1">
    <property type="nucleotide sequence ID" value="NZ_CP014672.1"/>
</dbReference>
<dbReference type="InterPro" id="IPR041069">
    <property type="entry name" value="FeoB_Cyto"/>
</dbReference>
<dbReference type="Pfam" id="PF17910">
    <property type="entry name" value="FeoB_Cyto"/>
    <property type="match status" value="1"/>
</dbReference>
<keyword evidence="13" id="KW-0408">Iron</keyword>
<feature type="transmembrane region" description="Helical" evidence="13">
    <location>
        <begin position="319"/>
        <end position="337"/>
    </location>
</feature>
<feature type="binding site" evidence="11">
    <location>
        <begin position="33"/>
        <end position="40"/>
    </location>
    <ligand>
        <name>GTP</name>
        <dbReference type="ChEBI" id="CHEBI:37565"/>
        <label>1</label>
    </ligand>
</feature>
<evidence type="ECO:0000256" key="11">
    <source>
        <dbReference type="PIRSR" id="PIRSR603373-1"/>
    </source>
</evidence>
<keyword evidence="12" id="KW-0479">Metal-binding</keyword>
<keyword evidence="13" id="KW-0410">Iron transport</keyword>
<dbReference type="InterPro" id="IPR027417">
    <property type="entry name" value="P-loop_NTPase"/>
</dbReference>
<keyword evidence="13" id="KW-0406">Ion transport</keyword>
<evidence type="ECO:0000256" key="5">
    <source>
        <dbReference type="ARBA" id="ARBA00022692"/>
    </source>
</evidence>
<proteinExistence type="inferred from homology"/>
<keyword evidence="3 13" id="KW-0813">Transport</keyword>
<comment type="similarity">
    <text evidence="13">Belongs to the TRAFAC class TrmE-Era-EngA-EngB-Septin-like GTPase superfamily. FeoB GTPase (TC 9.A.8) family.</text>
</comment>
<evidence type="ECO:0000256" key="10">
    <source>
        <dbReference type="NCBIfam" id="TIGR00437"/>
    </source>
</evidence>
<feature type="binding site" evidence="12">
    <location>
        <position position="47"/>
    </location>
    <ligand>
        <name>Mg(2+)</name>
        <dbReference type="ChEBI" id="CHEBI:18420"/>
        <label>2</label>
    </ligand>
</feature>
<evidence type="ECO:0000256" key="12">
    <source>
        <dbReference type="PIRSR" id="PIRSR603373-2"/>
    </source>
</evidence>
<dbReference type="AlphaFoldDB" id="A0A1B1YES2"/>
<dbReference type="Pfam" id="PF07670">
    <property type="entry name" value="Gate"/>
    <property type="match status" value="2"/>
</dbReference>
<evidence type="ECO:0000259" key="14">
    <source>
        <dbReference type="PROSITE" id="PS51711"/>
    </source>
</evidence>
<dbReference type="InterPro" id="IPR003373">
    <property type="entry name" value="Fe2_transport_prot-B"/>
</dbReference>
<keyword evidence="4" id="KW-1003">Cell membrane</keyword>
<evidence type="ECO:0000256" key="7">
    <source>
        <dbReference type="ARBA" id="ARBA00022989"/>
    </source>
</evidence>
<feature type="transmembrane region" description="Helical" evidence="13">
    <location>
        <begin position="687"/>
        <end position="707"/>
    </location>
</feature>
<dbReference type="InterPro" id="IPR011642">
    <property type="entry name" value="Gate_dom"/>
</dbReference>
<dbReference type="Gene3D" id="1.10.287.1770">
    <property type="match status" value="1"/>
</dbReference>
<evidence type="ECO:0000256" key="1">
    <source>
        <dbReference type="ARBA" id="ARBA00003926"/>
    </source>
</evidence>
<evidence type="ECO:0000256" key="3">
    <source>
        <dbReference type="ARBA" id="ARBA00022448"/>
    </source>
</evidence>
<evidence type="ECO:0000313" key="15">
    <source>
        <dbReference type="EMBL" id="ANW99267.1"/>
    </source>
</evidence>
<evidence type="ECO:0000256" key="2">
    <source>
        <dbReference type="ARBA" id="ARBA00004651"/>
    </source>
</evidence>
<feature type="transmembrane region" description="Helical" evidence="13">
    <location>
        <begin position="495"/>
        <end position="515"/>
    </location>
</feature>
<dbReference type="CDD" id="cd01879">
    <property type="entry name" value="FeoB"/>
    <property type="match status" value="1"/>
</dbReference>
<feature type="binding site" evidence="11">
    <location>
        <begin position="79"/>
        <end position="82"/>
    </location>
    <ligand>
        <name>GTP</name>
        <dbReference type="ChEBI" id="CHEBI:37565"/>
        <label>1</label>
    </ligand>
</feature>
<organism evidence="15 16">
    <name type="scientific">Thermoclostridium stercorarium subsp. thermolacticum DSM 2910</name>
    <dbReference type="NCBI Taxonomy" id="1121336"/>
    <lineage>
        <taxon>Bacteria</taxon>
        <taxon>Bacillati</taxon>
        <taxon>Bacillota</taxon>
        <taxon>Clostridia</taxon>
        <taxon>Eubacteriales</taxon>
        <taxon>Oscillospiraceae</taxon>
        <taxon>Thermoclostridium</taxon>
    </lineage>
</organism>
<dbReference type="GO" id="GO:0005525">
    <property type="term" value="F:GTP binding"/>
    <property type="evidence" value="ECO:0007669"/>
    <property type="project" value="UniProtKB-KW"/>
</dbReference>
<reference evidence="15 16" key="1">
    <citation type="submission" date="2016-02" db="EMBL/GenBank/DDBJ databases">
        <title>Comparison of Clostridium stercorarium subspecies using comparative genomics and transcriptomics.</title>
        <authorList>
            <person name="Schellenberg J."/>
            <person name="Thallinger G."/>
            <person name="Levin D.B."/>
            <person name="Zhang X."/>
            <person name="Alvare G."/>
            <person name="Fristensky B."/>
            <person name="Sparling R."/>
        </authorList>
    </citation>
    <scope>NUCLEOTIDE SEQUENCE [LARGE SCALE GENOMIC DNA]</scope>
    <source>
        <strain evidence="15 16">DSM 2910</strain>
    </source>
</reference>
<name>A0A1B1YES2_THEST</name>
<dbReference type="NCBIfam" id="TIGR00437">
    <property type="entry name" value="feoB"/>
    <property type="match status" value="1"/>
</dbReference>
<dbReference type="Proteomes" id="UP000092971">
    <property type="component" value="Chromosome"/>
</dbReference>
<evidence type="ECO:0000256" key="8">
    <source>
        <dbReference type="ARBA" id="ARBA00023134"/>
    </source>
</evidence>
<dbReference type="PANTHER" id="PTHR43185:SF2">
    <property type="entry name" value="FERROUS IRON TRANSPORT PROTEIN B"/>
    <property type="match status" value="1"/>
</dbReference>
<comment type="function">
    <text evidence="1 13">Probable transporter of a GTP-driven Fe(2+) uptake system.</text>
</comment>
<feature type="binding site" evidence="12">
    <location>
        <position position="44"/>
    </location>
    <ligand>
        <name>Mg(2+)</name>
        <dbReference type="ChEBI" id="CHEBI:18420"/>
        <label>2</label>
    </ligand>
</feature>
<dbReference type="SUPFAM" id="SSF52540">
    <property type="entry name" value="P-loop containing nucleoside triphosphate hydrolases"/>
    <property type="match status" value="1"/>
</dbReference>
<dbReference type="InterPro" id="IPR011640">
    <property type="entry name" value="Fe2_transport_prot_B_C"/>
</dbReference>
<sequence length="716" mass="78808">MGLTNKSTGISLLQSELKIERITPDDKVVALSGNPNVGKSTVFNSLTGLNQHTGNWPGKTVTNAQGRYKYKDKNFILVDIPGTYSLMANSAEEEIARDFVCFGNPDAVVVVTDATCLERNLNLVLQTLEITERVVVCVNLIDEAQRKKIRINCDKLSEILGVPVVATAARIKKGLNELMDAVYEVSGGRIPLKPIKITYDDEIEYAVALIQPKIQQLTEGRINPRWVALRLLDGDKTLLNSINRYLGFDLMSDNELAELLNKAKEYLAGKGVTTDVFRDRIVTRLIKIAEEISSMTVTFANRQYDRFDRKIDRILTSKVFGFPVMLALLAVVFWITIEGASLPSGLLADFLSGIEEKLSLLFITRRWPAWLHDILVLGMFRTLAWVVSVMLPPMAIFFPLFTLLEDLGYLPRVAFNLDNFFKKACAHGKQALTMCMGFGCNAAGVVGCRIIDSPRERLIAILTNNFVPCNGRFPTLIAMSVIFIGGVVSENFKSLISTLAVTAVVILGILMTLLVSKILSKTVLKGFPSSFTLELPPYRKPQVGRILIRSVFDRTLFVLGRAVAIAAPAGIVIWLMANIKINDASLLTHAANFLDPFGKMLGMDGYILMAFILGLPANEIVIPIIVMSYLSAGAMLEPSSLEDLKNLLVSNGWTWVTGLCVMLFSLMHFPCGTTLWTIKKEAGSVKWALAAFAIPTLAGFVICFIVANGARLLGLV</sequence>
<keyword evidence="12" id="KW-0460">Magnesium</keyword>
<dbReference type="Pfam" id="PF02421">
    <property type="entry name" value="FeoB_N"/>
    <property type="match status" value="1"/>
</dbReference>
<evidence type="ECO:0000256" key="4">
    <source>
        <dbReference type="ARBA" id="ARBA00022475"/>
    </source>
</evidence>
<evidence type="ECO:0000256" key="6">
    <source>
        <dbReference type="ARBA" id="ARBA00022741"/>
    </source>
</evidence>
<keyword evidence="6 11" id="KW-0547">Nucleotide-binding</keyword>
<evidence type="ECO:0000256" key="9">
    <source>
        <dbReference type="ARBA" id="ARBA00023136"/>
    </source>
</evidence>
<dbReference type="InterPro" id="IPR050860">
    <property type="entry name" value="FeoB_GTPase"/>
</dbReference>
<evidence type="ECO:0000313" key="16">
    <source>
        <dbReference type="Proteomes" id="UP000092971"/>
    </source>
</evidence>
<feature type="transmembrane region" description="Helical" evidence="13">
    <location>
        <begin position="555"/>
        <end position="577"/>
    </location>
</feature>
<evidence type="ECO:0000256" key="13">
    <source>
        <dbReference type="RuleBase" id="RU362098"/>
    </source>
</evidence>